<proteinExistence type="inferred from homology"/>
<dbReference type="PANTHER" id="PTHR10815:SF13">
    <property type="entry name" value="METHYLATED-DNA--PROTEIN-CYSTEINE METHYLTRANSFERASE"/>
    <property type="match status" value="1"/>
</dbReference>
<keyword evidence="2 8" id="KW-0963">Cytoplasm</keyword>
<dbReference type="SUPFAM" id="SSF46767">
    <property type="entry name" value="Methylated DNA-protein cysteine methyltransferase, C-terminal domain"/>
    <property type="match status" value="1"/>
</dbReference>
<keyword evidence="5 8" id="KW-0227">DNA damage</keyword>
<dbReference type="Gene3D" id="1.10.10.10">
    <property type="entry name" value="Winged helix-like DNA-binding domain superfamily/Winged helix DNA-binding domain"/>
    <property type="match status" value="1"/>
</dbReference>
<dbReference type="InterPro" id="IPR008332">
    <property type="entry name" value="MethylG_MeTrfase_N"/>
</dbReference>
<evidence type="ECO:0000259" key="10">
    <source>
        <dbReference type="Pfam" id="PF01035"/>
    </source>
</evidence>
<feature type="region of interest" description="Disordered" evidence="9">
    <location>
        <begin position="28"/>
        <end position="63"/>
    </location>
</feature>
<sequence length="182" mass="19008">MRWQELSTPIGGLGVAVDGDGVCRIRFGGAPGEAEAQRSAGAAEQPPRPPEAPPGGTAGEPEPLLDAAADQLDRYFSGVLTEFTLPLSVTGGSDFERSVWRAIAAIPYGQMRTYGEIAADVGDSGAARAVGIACNRNPLPLVVPCHRVVGAGGKLVGFGGGLPRKRFLLELEARVRIERDFA</sequence>
<comment type="function">
    <text evidence="8">Involved in the cellular defense against the biological effects of O6-methylguanine (O6-MeG) and O4-methylthymine (O4-MeT) in DNA. Repairs the methylated nucleobase in DNA by stoichiometrically transferring the methyl group to a cysteine residue in the enzyme. This is a suicide reaction: the enzyme is irreversibly inactivated.</text>
</comment>
<dbReference type="Pfam" id="PF02870">
    <property type="entry name" value="Methyltransf_1N"/>
    <property type="match status" value="1"/>
</dbReference>
<evidence type="ECO:0000256" key="9">
    <source>
        <dbReference type="SAM" id="MobiDB-lite"/>
    </source>
</evidence>
<evidence type="ECO:0000313" key="13">
    <source>
        <dbReference type="Proteomes" id="UP001501570"/>
    </source>
</evidence>
<comment type="catalytic activity">
    <reaction evidence="7 8">
        <text>a 6-O-methyl-2'-deoxyguanosine in DNA + L-cysteinyl-[protein] = S-methyl-L-cysteinyl-[protein] + a 2'-deoxyguanosine in DNA</text>
        <dbReference type="Rhea" id="RHEA:24000"/>
        <dbReference type="Rhea" id="RHEA-COMP:10131"/>
        <dbReference type="Rhea" id="RHEA-COMP:10132"/>
        <dbReference type="Rhea" id="RHEA-COMP:11367"/>
        <dbReference type="Rhea" id="RHEA-COMP:11368"/>
        <dbReference type="ChEBI" id="CHEBI:29950"/>
        <dbReference type="ChEBI" id="CHEBI:82612"/>
        <dbReference type="ChEBI" id="CHEBI:85445"/>
        <dbReference type="ChEBI" id="CHEBI:85448"/>
        <dbReference type="EC" id="2.1.1.63"/>
    </reaction>
</comment>
<evidence type="ECO:0000256" key="3">
    <source>
        <dbReference type="ARBA" id="ARBA00022603"/>
    </source>
</evidence>
<dbReference type="PANTHER" id="PTHR10815">
    <property type="entry name" value="METHYLATED-DNA--PROTEIN-CYSTEINE METHYLTRANSFERASE"/>
    <property type="match status" value="1"/>
</dbReference>
<protein>
    <recommendedName>
        <fullName evidence="8">Methylated-DNA--protein-cysteine methyltransferase</fullName>
        <ecNumber evidence="8">2.1.1.63</ecNumber>
    </recommendedName>
    <alternativeName>
        <fullName evidence="8">6-O-methylguanine-DNA methyltransferase</fullName>
        <shortName evidence="8">MGMT</shortName>
    </alternativeName>
    <alternativeName>
        <fullName evidence="8">O-6-methylguanine-DNA-alkyltransferase</fullName>
    </alternativeName>
</protein>
<evidence type="ECO:0000256" key="2">
    <source>
        <dbReference type="ARBA" id="ARBA00022490"/>
    </source>
</evidence>
<evidence type="ECO:0000256" key="6">
    <source>
        <dbReference type="ARBA" id="ARBA00023204"/>
    </source>
</evidence>
<accession>A0ABP9S0S3</accession>
<comment type="catalytic activity">
    <reaction evidence="1 8">
        <text>a 4-O-methyl-thymidine in DNA + L-cysteinyl-[protein] = a thymidine in DNA + S-methyl-L-cysteinyl-[protein]</text>
        <dbReference type="Rhea" id="RHEA:53428"/>
        <dbReference type="Rhea" id="RHEA-COMP:10131"/>
        <dbReference type="Rhea" id="RHEA-COMP:10132"/>
        <dbReference type="Rhea" id="RHEA-COMP:13555"/>
        <dbReference type="Rhea" id="RHEA-COMP:13556"/>
        <dbReference type="ChEBI" id="CHEBI:29950"/>
        <dbReference type="ChEBI" id="CHEBI:82612"/>
        <dbReference type="ChEBI" id="CHEBI:137386"/>
        <dbReference type="ChEBI" id="CHEBI:137387"/>
        <dbReference type="EC" id="2.1.1.63"/>
    </reaction>
</comment>
<gene>
    <name evidence="12" type="ORF">GCM10023322_41320</name>
</gene>
<keyword evidence="4 8" id="KW-0808">Transferase</keyword>
<comment type="caution">
    <text evidence="12">The sequence shown here is derived from an EMBL/GenBank/DDBJ whole genome shotgun (WGS) entry which is preliminary data.</text>
</comment>
<dbReference type="InterPro" id="IPR014048">
    <property type="entry name" value="MethylDNA_cys_MeTrfase_DNA-bd"/>
</dbReference>
<dbReference type="InterPro" id="IPR023546">
    <property type="entry name" value="MGMT"/>
</dbReference>
<comment type="similarity">
    <text evidence="8">Belongs to the MGMT family.</text>
</comment>
<keyword evidence="6 8" id="KW-0234">DNA repair</keyword>
<evidence type="ECO:0000256" key="7">
    <source>
        <dbReference type="ARBA" id="ARBA00049348"/>
    </source>
</evidence>
<feature type="domain" description="Methylated-DNA-[protein]-cysteine S-methyltransferase DNA binding" evidence="10">
    <location>
        <begin position="94"/>
        <end position="173"/>
    </location>
</feature>
<evidence type="ECO:0000256" key="8">
    <source>
        <dbReference type="HAMAP-Rule" id="MF_00772"/>
    </source>
</evidence>
<feature type="domain" description="Methylguanine DNA methyltransferase ribonuclease-like" evidence="11">
    <location>
        <begin position="1"/>
        <end position="88"/>
    </location>
</feature>
<evidence type="ECO:0000259" key="11">
    <source>
        <dbReference type="Pfam" id="PF02870"/>
    </source>
</evidence>
<dbReference type="PROSITE" id="PS00374">
    <property type="entry name" value="MGMT"/>
    <property type="match status" value="1"/>
</dbReference>
<dbReference type="SUPFAM" id="SSF53155">
    <property type="entry name" value="Methylated DNA-protein cysteine methyltransferase domain"/>
    <property type="match status" value="1"/>
</dbReference>
<keyword evidence="3 8" id="KW-0489">Methyltransferase</keyword>
<dbReference type="Proteomes" id="UP001501570">
    <property type="component" value="Unassembled WGS sequence"/>
</dbReference>
<dbReference type="EC" id="2.1.1.63" evidence="8"/>
<comment type="miscellaneous">
    <text evidence="8">This enzyme catalyzes only one turnover and therefore is not strictly catalytic. According to one definition, an enzyme is a biocatalyst that acts repeatedly and over many reaction cycles.</text>
</comment>
<name>A0ABP9S0S3_9ACTN</name>
<evidence type="ECO:0000256" key="4">
    <source>
        <dbReference type="ARBA" id="ARBA00022679"/>
    </source>
</evidence>
<comment type="subcellular location">
    <subcellularLocation>
        <location evidence="8">Cytoplasm</location>
    </subcellularLocation>
</comment>
<dbReference type="InterPro" id="IPR036217">
    <property type="entry name" value="MethylDNA_cys_MeTrfase_DNAb"/>
</dbReference>
<reference evidence="13" key="1">
    <citation type="journal article" date="2019" name="Int. J. Syst. Evol. Microbiol.">
        <title>The Global Catalogue of Microorganisms (GCM) 10K type strain sequencing project: providing services to taxonomists for standard genome sequencing and annotation.</title>
        <authorList>
            <consortium name="The Broad Institute Genomics Platform"/>
            <consortium name="The Broad Institute Genome Sequencing Center for Infectious Disease"/>
            <person name="Wu L."/>
            <person name="Ma J."/>
        </authorList>
    </citation>
    <scope>NUCLEOTIDE SEQUENCE [LARGE SCALE GENOMIC DNA]</scope>
    <source>
        <strain evidence="13">JCM 18304</strain>
    </source>
</reference>
<evidence type="ECO:0000256" key="1">
    <source>
        <dbReference type="ARBA" id="ARBA00001286"/>
    </source>
</evidence>
<dbReference type="InterPro" id="IPR036388">
    <property type="entry name" value="WH-like_DNA-bd_sf"/>
</dbReference>
<feature type="active site" description="Nucleophile; methyl group acceptor" evidence="8">
    <location>
        <position position="145"/>
    </location>
</feature>
<dbReference type="NCBIfam" id="TIGR00589">
    <property type="entry name" value="ogt"/>
    <property type="match status" value="1"/>
</dbReference>
<dbReference type="EMBL" id="BAABJQ010000012">
    <property type="protein sequence ID" value="GAA5189122.1"/>
    <property type="molecule type" value="Genomic_DNA"/>
</dbReference>
<organism evidence="12 13">
    <name type="scientific">Rugosimonospora acidiphila</name>
    <dbReference type="NCBI Taxonomy" id="556531"/>
    <lineage>
        <taxon>Bacteria</taxon>
        <taxon>Bacillati</taxon>
        <taxon>Actinomycetota</taxon>
        <taxon>Actinomycetes</taxon>
        <taxon>Micromonosporales</taxon>
        <taxon>Micromonosporaceae</taxon>
        <taxon>Rugosimonospora</taxon>
    </lineage>
</organism>
<dbReference type="InterPro" id="IPR001497">
    <property type="entry name" value="MethylDNA_cys_MeTrfase_AS"/>
</dbReference>
<dbReference type="Gene3D" id="3.30.160.70">
    <property type="entry name" value="Methylated DNA-protein cysteine methyltransferase domain"/>
    <property type="match status" value="1"/>
</dbReference>
<dbReference type="HAMAP" id="MF_00772">
    <property type="entry name" value="OGT"/>
    <property type="match status" value="1"/>
</dbReference>
<keyword evidence="13" id="KW-1185">Reference proteome</keyword>
<dbReference type="Pfam" id="PF01035">
    <property type="entry name" value="DNA_binding_1"/>
    <property type="match status" value="1"/>
</dbReference>
<dbReference type="CDD" id="cd06445">
    <property type="entry name" value="ATase"/>
    <property type="match status" value="1"/>
</dbReference>
<dbReference type="RefSeq" id="WP_345631835.1">
    <property type="nucleotide sequence ID" value="NZ_BAABJQ010000012.1"/>
</dbReference>
<evidence type="ECO:0000256" key="5">
    <source>
        <dbReference type="ARBA" id="ARBA00022763"/>
    </source>
</evidence>
<dbReference type="InterPro" id="IPR036631">
    <property type="entry name" value="MGMT_N_sf"/>
</dbReference>
<evidence type="ECO:0000313" key="12">
    <source>
        <dbReference type="EMBL" id="GAA5189122.1"/>
    </source>
</evidence>